<dbReference type="Gene3D" id="2.130.10.10">
    <property type="entry name" value="YVTN repeat-like/Quinoprotein amine dehydrogenase"/>
    <property type="match status" value="2"/>
</dbReference>
<dbReference type="InterPro" id="IPR015943">
    <property type="entry name" value="WD40/YVTN_repeat-like_dom_sf"/>
</dbReference>
<feature type="repeat" description="WD" evidence="3">
    <location>
        <begin position="196"/>
        <end position="228"/>
    </location>
</feature>
<dbReference type="PaxDb" id="2711-XP_006493549.1"/>
<feature type="non-terminal residue" evidence="4">
    <location>
        <position position="1"/>
    </location>
</feature>
<dbReference type="PANTHER" id="PTHR19853:SF0">
    <property type="entry name" value="WD REPEAT-CONTAINING PROTEIN 3"/>
    <property type="match status" value="1"/>
</dbReference>
<reference evidence="4 5" key="1">
    <citation type="submission" date="2014-04" db="EMBL/GenBank/DDBJ databases">
        <authorList>
            <consortium name="International Citrus Genome Consortium"/>
            <person name="Gmitter F."/>
            <person name="Chen C."/>
            <person name="Farmerie W."/>
            <person name="Harkins T."/>
            <person name="Desany B."/>
            <person name="Mohiuddin M."/>
            <person name="Kodira C."/>
            <person name="Borodovsky M."/>
            <person name="Lomsadze A."/>
            <person name="Burns P."/>
            <person name="Jenkins J."/>
            <person name="Prochnik S."/>
            <person name="Shu S."/>
            <person name="Chapman J."/>
            <person name="Pitluck S."/>
            <person name="Schmutz J."/>
            <person name="Rokhsar D."/>
        </authorList>
    </citation>
    <scope>NUCLEOTIDE SEQUENCE</scope>
</reference>
<protein>
    <submittedName>
        <fullName evidence="4">Uncharacterized protein</fullName>
    </submittedName>
</protein>
<dbReference type="FunFam" id="2.130.10.10:FF:001298">
    <property type="entry name" value="WD repeat-containing protein 3 isoform A"/>
    <property type="match status" value="1"/>
</dbReference>
<accession>A0A067DH49</accession>
<dbReference type="PRINTS" id="PR00320">
    <property type="entry name" value="GPROTEINBRPT"/>
</dbReference>
<dbReference type="InterPro" id="IPR036322">
    <property type="entry name" value="WD40_repeat_dom_sf"/>
</dbReference>
<dbReference type="STRING" id="2711.A0A067DH49"/>
<dbReference type="SUPFAM" id="SSF50978">
    <property type="entry name" value="WD40 repeat-like"/>
    <property type="match status" value="1"/>
</dbReference>
<dbReference type="AlphaFoldDB" id="A0A067DH49"/>
<keyword evidence="5" id="KW-1185">Reference proteome</keyword>
<dbReference type="CDD" id="cd00200">
    <property type="entry name" value="WD40"/>
    <property type="match status" value="1"/>
</dbReference>
<keyword evidence="1 3" id="KW-0853">WD repeat</keyword>
<feature type="repeat" description="WD" evidence="3">
    <location>
        <begin position="154"/>
        <end position="195"/>
    </location>
</feature>
<evidence type="ECO:0000256" key="2">
    <source>
        <dbReference type="ARBA" id="ARBA00022737"/>
    </source>
</evidence>
<dbReference type="SMART" id="SM00320">
    <property type="entry name" value="WD40"/>
    <property type="match status" value="5"/>
</dbReference>
<name>A0A067DH49_CITSI</name>
<dbReference type="InterPro" id="IPR051570">
    <property type="entry name" value="TBC1_cilium_biogenesis"/>
</dbReference>
<feature type="repeat" description="WD" evidence="3">
    <location>
        <begin position="112"/>
        <end position="153"/>
    </location>
</feature>
<dbReference type="Proteomes" id="UP000027120">
    <property type="component" value="Unassembled WGS sequence"/>
</dbReference>
<gene>
    <name evidence="4" type="ORF">CISIN_1g0046873mg</name>
</gene>
<feature type="repeat" description="WD" evidence="3">
    <location>
        <begin position="17"/>
        <end position="58"/>
    </location>
</feature>
<dbReference type="Pfam" id="PF25172">
    <property type="entry name" value="Beta-prop_WDR3_2nd"/>
    <property type="match status" value="1"/>
</dbReference>
<evidence type="ECO:0000313" key="4">
    <source>
        <dbReference type="EMBL" id="KDO42304.1"/>
    </source>
</evidence>
<dbReference type="PROSITE" id="PS50082">
    <property type="entry name" value="WD_REPEATS_2"/>
    <property type="match status" value="4"/>
</dbReference>
<organism evidence="4 5">
    <name type="scientific">Citrus sinensis</name>
    <name type="common">Sweet orange</name>
    <name type="synonym">Citrus aurantium var. sinensis</name>
    <dbReference type="NCBI Taxonomy" id="2711"/>
    <lineage>
        <taxon>Eukaryota</taxon>
        <taxon>Viridiplantae</taxon>
        <taxon>Streptophyta</taxon>
        <taxon>Embryophyta</taxon>
        <taxon>Tracheophyta</taxon>
        <taxon>Spermatophyta</taxon>
        <taxon>Magnoliopsida</taxon>
        <taxon>eudicotyledons</taxon>
        <taxon>Gunneridae</taxon>
        <taxon>Pentapetalae</taxon>
        <taxon>rosids</taxon>
        <taxon>malvids</taxon>
        <taxon>Sapindales</taxon>
        <taxon>Rutaceae</taxon>
        <taxon>Aurantioideae</taxon>
        <taxon>Citrus</taxon>
    </lineage>
</organism>
<evidence type="ECO:0000256" key="1">
    <source>
        <dbReference type="ARBA" id="ARBA00022574"/>
    </source>
</evidence>
<dbReference type="PROSITE" id="PS50294">
    <property type="entry name" value="WD_REPEATS_REGION"/>
    <property type="match status" value="4"/>
</dbReference>
<dbReference type="EMBL" id="KK785497">
    <property type="protein sequence ID" value="KDO42304.1"/>
    <property type="molecule type" value="Genomic_DNA"/>
</dbReference>
<dbReference type="PANTHER" id="PTHR19853">
    <property type="entry name" value="WD REPEAT CONTAINING PROTEIN 3 WDR3"/>
    <property type="match status" value="1"/>
</dbReference>
<evidence type="ECO:0000256" key="3">
    <source>
        <dbReference type="PROSITE-ProRule" id="PRU00221"/>
    </source>
</evidence>
<proteinExistence type="predicted"/>
<feature type="non-terminal residue" evidence="4">
    <location>
        <position position="373"/>
    </location>
</feature>
<keyword evidence="2" id="KW-0677">Repeat</keyword>
<dbReference type="eggNOG" id="KOG0306">
    <property type="taxonomic scope" value="Eukaryota"/>
</dbReference>
<sequence length="373" mass="42047">GRIEVFDIGSGTCIEVLEAHGGSIHWIAAIPNEDGFVTGSADHDVKFWEYRVKQKSGQDSKSLMLSNVRTAKMNDDVLAVVVSPDAKYIAVALLDCTVKVFFVDSLKFFLSLYGHKLPVLCMDISSDGDLIVTGSADKNLKIWGLDFGDCHRSIFAHSDSVMAVQFVRNTHYMFSVGKDRLVKYWDADKFELLLTLEGHHTDVWCLAISNRGDFVVTGSHDRSIRRWDRTEEPFFIEEEKEKRLEELFESDLDNALESRYEPKEELPEEGAVAVAGKKTQETITATDSIIEALDIADEELERITINEEEKMRGKVAQFQSDMRMLGLSPSDYVLRAVSTVNTNDLEQTLLALPFSDALKLLSYLKDWTSNPDK</sequence>
<evidence type="ECO:0000313" key="5">
    <source>
        <dbReference type="Proteomes" id="UP000027120"/>
    </source>
</evidence>
<dbReference type="InterPro" id="IPR020472">
    <property type="entry name" value="WD40_PAC1"/>
</dbReference>
<dbReference type="FunFam" id="2.130.10.10:FF:000157">
    <property type="entry name" value="WD repeat domain 3"/>
    <property type="match status" value="1"/>
</dbReference>
<dbReference type="InterPro" id="IPR001680">
    <property type="entry name" value="WD40_rpt"/>
</dbReference>